<feature type="compositionally biased region" description="Acidic residues" evidence="5">
    <location>
        <begin position="540"/>
        <end position="549"/>
    </location>
</feature>
<keyword evidence="2" id="KW-0677">Repeat</keyword>
<dbReference type="Proteomes" id="UP000887575">
    <property type="component" value="Unassembled WGS sequence"/>
</dbReference>
<keyword evidence="6" id="KW-1133">Transmembrane helix</keyword>
<dbReference type="SMART" id="SM00181">
    <property type="entry name" value="EGF"/>
    <property type="match status" value="4"/>
</dbReference>
<dbReference type="AlphaFoldDB" id="A0AAF3FGA6"/>
<feature type="domain" description="EGF-like" evidence="7">
    <location>
        <begin position="259"/>
        <end position="296"/>
    </location>
</feature>
<evidence type="ECO:0000256" key="6">
    <source>
        <dbReference type="SAM" id="Phobius"/>
    </source>
</evidence>
<dbReference type="GO" id="GO:0016020">
    <property type="term" value="C:membrane"/>
    <property type="evidence" value="ECO:0007669"/>
    <property type="project" value="UniProtKB-SubCell"/>
</dbReference>
<dbReference type="InterPro" id="IPR051022">
    <property type="entry name" value="Notch_Cell-Fate_Det"/>
</dbReference>
<dbReference type="PANTHER" id="PTHR24049">
    <property type="entry name" value="CRUMBS FAMILY MEMBER"/>
    <property type="match status" value="1"/>
</dbReference>
<sequence>MRHLTQIALKRHQPAVVVTLARAEFLWIGQFTVLLASLSNLAWAQQNDDEGTYHFASGPTGRAGVVEGESLPWIGSFEYLSSEASPATVLMTVVDSSTGTPLGECSVMDADKDEWEHFVWTLTTDSLTCNVSDSSSSKVRFPLSTHPRTFSVRIQSNRGPRCLREMTVQKRETDRLPAAFAEKRFHLGRPHLRMPLRGRVDRPSERLKLDFCLGGSGESENGGAADPAFPIFDLQGGPAPPGVSPSQGTRTPTGTPDFAVSPCANVDCLNNGTCVVGSDGQATCLCQNGFSGSRCQLDICASVPCSNGGKCKANGSTAVCECSPHTRGILCEQIICEPSCAQGECTLVDGAPMCQCQQGFIGPNCNVIDVCIGDAACAVFGENAKCTLDSASYTTVTPKVVNASYDCHCPHPQTGQWMDCLTLVLSSTLQPNAGVGGVESSFGSQETRTTTLGTTTSTVKVPIVPLGAHNVVTATAHPRIITAPTTTTTTTTTTTSITPTNTVSNQNASQQMNFLPFNPNGPQLATVLPRQQVTPSSPEPSEEEEESDETTTHVQTVSPNLGFRPFPSAPVVVNGGENESTRFPTPTPFEVSEGGEEGGETAEEEENLGAGFETMTQENGPEAGPGGIQITTGASTAEEEDSEETTTQISTIAPVRNVVNNVDGLWPLPDSTISPQTTTESAEVASGETTQSVLPFWMMTTTESPKQPSTTRSTTSTTTTTTEEPETEEDEKEEEQEQQPTVLPPIRGNNNVHEHAWPTPTSPQPPTTEDTTKAVIATGNASQNGSSAASIIVAIIAVCLIGLLLLAAAFFTMRYVRQSRKLHGKYNPSREESALSAAYSLPMTHVSKEERLI</sequence>
<evidence type="ECO:0000256" key="4">
    <source>
        <dbReference type="PROSITE-ProRule" id="PRU00076"/>
    </source>
</evidence>
<feature type="domain" description="EGF-like" evidence="7">
    <location>
        <begin position="297"/>
        <end position="332"/>
    </location>
</feature>
<evidence type="ECO:0000256" key="3">
    <source>
        <dbReference type="ARBA" id="ARBA00023157"/>
    </source>
</evidence>
<keyword evidence="1 4" id="KW-0245">EGF-like domain</keyword>
<keyword evidence="3 4" id="KW-1015">Disulfide bond</keyword>
<comment type="caution">
    <text evidence="4">Lacks conserved residue(s) required for the propagation of feature annotation.</text>
</comment>
<name>A0AAF3FGA6_9BILA</name>
<accession>A0AAF3FGA6</accession>
<feature type="region of interest" description="Disordered" evidence="5">
    <location>
        <begin position="669"/>
        <end position="770"/>
    </location>
</feature>
<protein>
    <recommendedName>
        <fullName evidence="7">EGF-like domain-containing protein</fullName>
    </recommendedName>
</protein>
<keyword evidence="6" id="KW-0472">Membrane</keyword>
<feature type="compositionally biased region" description="Polar residues" evidence="5">
    <location>
        <begin position="671"/>
        <end position="703"/>
    </location>
</feature>
<dbReference type="PROSITE" id="PS50026">
    <property type="entry name" value="EGF_3"/>
    <property type="match status" value="2"/>
</dbReference>
<evidence type="ECO:0000256" key="2">
    <source>
        <dbReference type="ARBA" id="ARBA00022737"/>
    </source>
</evidence>
<feature type="disulfide bond" evidence="4">
    <location>
        <begin position="286"/>
        <end position="295"/>
    </location>
</feature>
<dbReference type="SUPFAM" id="SSF57196">
    <property type="entry name" value="EGF/Laminin"/>
    <property type="match status" value="2"/>
</dbReference>
<dbReference type="InterPro" id="IPR000742">
    <property type="entry name" value="EGF"/>
</dbReference>
<dbReference type="CDD" id="cd00054">
    <property type="entry name" value="EGF_CA"/>
    <property type="match status" value="1"/>
</dbReference>
<evidence type="ECO:0000256" key="1">
    <source>
        <dbReference type="ARBA" id="ARBA00022536"/>
    </source>
</evidence>
<proteinExistence type="predicted"/>
<evidence type="ECO:0000259" key="7">
    <source>
        <dbReference type="PROSITE" id="PS50026"/>
    </source>
</evidence>
<dbReference type="WBParaSite" id="MBELARI_LOCUS568.2">
    <property type="protein sequence ID" value="MBELARI_LOCUS568.2"/>
    <property type="gene ID" value="MBELARI_LOCUS568"/>
</dbReference>
<feature type="compositionally biased region" description="Acidic residues" evidence="5">
    <location>
        <begin position="723"/>
        <end position="737"/>
    </location>
</feature>
<dbReference type="Pfam" id="PF00008">
    <property type="entry name" value="EGF"/>
    <property type="match status" value="2"/>
</dbReference>
<evidence type="ECO:0000256" key="5">
    <source>
        <dbReference type="SAM" id="MobiDB-lite"/>
    </source>
</evidence>
<feature type="disulfide bond" evidence="4">
    <location>
        <begin position="322"/>
        <end position="331"/>
    </location>
</feature>
<keyword evidence="8" id="KW-1185">Reference proteome</keyword>
<feature type="compositionally biased region" description="Low complexity" evidence="5">
    <location>
        <begin position="484"/>
        <end position="502"/>
    </location>
</feature>
<feature type="region of interest" description="Disordered" evidence="5">
    <location>
        <begin position="530"/>
        <end position="649"/>
    </location>
</feature>
<organism evidence="8 9">
    <name type="scientific">Mesorhabditis belari</name>
    <dbReference type="NCBI Taxonomy" id="2138241"/>
    <lineage>
        <taxon>Eukaryota</taxon>
        <taxon>Metazoa</taxon>
        <taxon>Ecdysozoa</taxon>
        <taxon>Nematoda</taxon>
        <taxon>Chromadorea</taxon>
        <taxon>Rhabditida</taxon>
        <taxon>Rhabditina</taxon>
        <taxon>Rhabditomorpha</taxon>
        <taxon>Rhabditoidea</taxon>
        <taxon>Rhabditidae</taxon>
        <taxon>Mesorhabditinae</taxon>
        <taxon>Mesorhabditis</taxon>
    </lineage>
</organism>
<dbReference type="PANTHER" id="PTHR24049:SF29">
    <property type="entry name" value="EGF-LIKE DOMAIN-CONTAINING PROTEIN"/>
    <property type="match status" value="1"/>
</dbReference>
<reference evidence="9" key="1">
    <citation type="submission" date="2024-02" db="UniProtKB">
        <authorList>
            <consortium name="WormBaseParasite"/>
        </authorList>
    </citation>
    <scope>IDENTIFICATION</scope>
</reference>
<dbReference type="PROSITE" id="PS01186">
    <property type="entry name" value="EGF_2"/>
    <property type="match status" value="2"/>
</dbReference>
<feature type="compositionally biased region" description="Low complexity" evidence="5">
    <location>
        <begin position="704"/>
        <end position="722"/>
    </location>
</feature>
<feature type="region of interest" description="Disordered" evidence="5">
    <location>
        <begin position="484"/>
        <end position="504"/>
    </location>
</feature>
<keyword evidence="6" id="KW-0812">Transmembrane</keyword>
<dbReference type="PROSITE" id="PS00022">
    <property type="entry name" value="EGF_1"/>
    <property type="match status" value="2"/>
</dbReference>
<feature type="transmembrane region" description="Helical" evidence="6">
    <location>
        <begin position="788"/>
        <end position="811"/>
    </location>
</feature>
<dbReference type="Gene3D" id="2.10.25.10">
    <property type="entry name" value="Laminin"/>
    <property type="match status" value="3"/>
</dbReference>
<feature type="compositionally biased region" description="Acidic residues" evidence="5">
    <location>
        <begin position="593"/>
        <end position="607"/>
    </location>
</feature>
<evidence type="ECO:0000313" key="8">
    <source>
        <dbReference type="Proteomes" id="UP000887575"/>
    </source>
</evidence>
<evidence type="ECO:0000313" key="9">
    <source>
        <dbReference type="WBParaSite" id="MBELARI_LOCUS568.2"/>
    </source>
</evidence>